<name>A0A512E3Q8_9PROT</name>
<organism evidence="1 2">
    <name type="scientific">Skermanella aerolata</name>
    <dbReference type="NCBI Taxonomy" id="393310"/>
    <lineage>
        <taxon>Bacteria</taxon>
        <taxon>Pseudomonadati</taxon>
        <taxon>Pseudomonadota</taxon>
        <taxon>Alphaproteobacteria</taxon>
        <taxon>Rhodospirillales</taxon>
        <taxon>Azospirillaceae</taxon>
        <taxon>Skermanella</taxon>
    </lineage>
</organism>
<comment type="caution">
    <text evidence="1">The sequence shown here is derived from an EMBL/GenBank/DDBJ whole genome shotgun (WGS) entry which is preliminary data.</text>
</comment>
<dbReference type="RefSeq" id="WP_044437519.1">
    <property type="nucleotide sequence ID" value="NZ_BJYZ01000079.1"/>
</dbReference>
<accession>A0A512E3Q8</accession>
<gene>
    <name evidence="1" type="ORF">SAE02_75290</name>
</gene>
<evidence type="ECO:0000313" key="1">
    <source>
        <dbReference type="EMBL" id="GEO43381.1"/>
    </source>
</evidence>
<dbReference type="Proteomes" id="UP000321523">
    <property type="component" value="Unassembled WGS sequence"/>
</dbReference>
<evidence type="ECO:0000313" key="2">
    <source>
        <dbReference type="Proteomes" id="UP000321523"/>
    </source>
</evidence>
<sequence length="69" mass="7616">MAENHDGPDRCVLEIDGSAAGILLREEDGAYQFFAADPGAAVLDRRRFGSRLRAQVEVKRVLCRSGREP</sequence>
<protein>
    <submittedName>
        <fullName evidence="1">Uncharacterized protein</fullName>
    </submittedName>
</protein>
<keyword evidence="2" id="KW-1185">Reference proteome</keyword>
<reference evidence="1 2" key="1">
    <citation type="submission" date="2019-07" db="EMBL/GenBank/DDBJ databases">
        <title>Whole genome shotgun sequence of Skermanella aerolata NBRC 106429.</title>
        <authorList>
            <person name="Hosoyama A."/>
            <person name="Uohara A."/>
            <person name="Ohji S."/>
            <person name="Ichikawa N."/>
        </authorList>
    </citation>
    <scope>NUCLEOTIDE SEQUENCE [LARGE SCALE GENOMIC DNA]</scope>
    <source>
        <strain evidence="1 2">NBRC 106429</strain>
    </source>
</reference>
<proteinExistence type="predicted"/>
<dbReference type="AlphaFoldDB" id="A0A512E3Q8"/>
<dbReference type="EMBL" id="BJYZ01000079">
    <property type="protein sequence ID" value="GEO43381.1"/>
    <property type="molecule type" value="Genomic_DNA"/>
</dbReference>